<keyword evidence="3" id="KW-1185">Reference proteome</keyword>
<dbReference type="EMBL" id="WOSY01000010">
    <property type="protein sequence ID" value="NHN89186.1"/>
    <property type="molecule type" value="Genomic_DNA"/>
</dbReference>
<evidence type="ECO:0000313" key="3">
    <source>
        <dbReference type="Proteomes" id="UP000631653"/>
    </source>
</evidence>
<feature type="region of interest" description="Disordered" evidence="1">
    <location>
        <begin position="1"/>
        <end position="50"/>
    </location>
</feature>
<evidence type="ECO:0008006" key="4">
    <source>
        <dbReference type="Google" id="ProtNLM"/>
    </source>
</evidence>
<reference evidence="2 3" key="1">
    <citation type="journal article" date="2020" name="Int. J. Syst. Evol. Microbiol.">
        <title>Novel acetic acid bacteria from cider fermentations: Acetobacter conturbans sp. nov. and Acetobacter fallax sp. nov.</title>
        <authorList>
            <person name="Sombolestani A.S."/>
            <person name="Cleenwerck I."/>
            <person name="Cnockaert M."/>
            <person name="Borremans W."/>
            <person name="Wieme A.D."/>
            <person name="De Vuyst L."/>
            <person name="Vandamme P."/>
        </authorList>
    </citation>
    <scope>NUCLEOTIDE SEQUENCE [LARGE SCALE GENOMIC DNA]</scope>
    <source>
        <strain evidence="2 3">LMG 1627</strain>
    </source>
</reference>
<protein>
    <recommendedName>
        <fullName evidence="4">Transposase</fullName>
    </recommendedName>
</protein>
<sequence length="72" mass="8021">MMSTDLITVLSRPAERTTPSRVRGRNTRTVSSAMDSEEDEAGFSSSPLSPDLSLDGPMPIFRRRGYYLDLLI</sequence>
<organism evidence="2 3">
    <name type="scientific">Acetobacter conturbans</name>
    <dbReference type="NCBI Taxonomy" id="1737472"/>
    <lineage>
        <taxon>Bacteria</taxon>
        <taxon>Pseudomonadati</taxon>
        <taxon>Pseudomonadota</taxon>
        <taxon>Alphaproteobacteria</taxon>
        <taxon>Acetobacterales</taxon>
        <taxon>Acetobacteraceae</taxon>
        <taxon>Acetobacter</taxon>
    </lineage>
</organism>
<name>A0ABX0K0S2_9PROT</name>
<dbReference type="RefSeq" id="WP_173570513.1">
    <property type="nucleotide sequence ID" value="NZ_WOSY01000010.1"/>
</dbReference>
<evidence type="ECO:0000256" key="1">
    <source>
        <dbReference type="SAM" id="MobiDB-lite"/>
    </source>
</evidence>
<accession>A0ABX0K0S2</accession>
<gene>
    <name evidence="2" type="ORF">GOB81_11175</name>
</gene>
<comment type="caution">
    <text evidence="2">The sequence shown here is derived from an EMBL/GenBank/DDBJ whole genome shotgun (WGS) entry which is preliminary data.</text>
</comment>
<dbReference type="Proteomes" id="UP000631653">
    <property type="component" value="Unassembled WGS sequence"/>
</dbReference>
<evidence type="ECO:0000313" key="2">
    <source>
        <dbReference type="EMBL" id="NHN89186.1"/>
    </source>
</evidence>
<proteinExistence type="predicted"/>